<gene>
    <name evidence="7" type="ORF">JJB11_14475</name>
</gene>
<dbReference type="SUPFAM" id="SSF53383">
    <property type="entry name" value="PLP-dependent transferases"/>
    <property type="match status" value="1"/>
</dbReference>
<evidence type="ECO:0000313" key="8">
    <source>
        <dbReference type="Proteomes" id="UP000630528"/>
    </source>
</evidence>
<evidence type="ECO:0000256" key="1">
    <source>
        <dbReference type="ARBA" id="ARBA00001933"/>
    </source>
</evidence>
<dbReference type="AlphaFoldDB" id="A0A934TTW8"/>
<keyword evidence="5" id="KW-0663">Pyridoxal phosphate</keyword>
<reference evidence="7" key="1">
    <citation type="journal article" date="2012" name="J. Microbiol. Biotechnol.">
        <title>Ramlibacter ginsenosidimutans sp. nov., with ginsenoside-converting activity.</title>
        <authorList>
            <person name="Wang L."/>
            <person name="An D.S."/>
            <person name="Kim S.G."/>
            <person name="Jin F.X."/>
            <person name="Kim S.C."/>
            <person name="Lee S.T."/>
            <person name="Im W.T."/>
        </authorList>
    </citation>
    <scope>NUCLEOTIDE SEQUENCE</scope>
    <source>
        <strain evidence="7">KACC 17527</strain>
    </source>
</reference>
<evidence type="ECO:0000259" key="6">
    <source>
        <dbReference type="Pfam" id="PF00155"/>
    </source>
</evidence>
<dbReference type="PANTHER" id="PTHR46383">
    <property type="entry name" value="ASPARTATE AMINOTRANSFERASE"/>
    <property type="match status" value="1"/>
</dbReference>
<dbReference type="Proteomes" id="UP000630528">
    <property type="component" value="Unassembled WGS sequence"/>
</dbReference>
<accession>A0A934TTW8</accession>
<dbReference type="Gene3D" id="3.40.640.10">
    <property type="entry name" value="Type I PLP-dependent aspartate aminotransferase-like (Major domain)"/>
    <property type="match status" value="1"/>
</dbReference>
<dbReference type="InterPro" id="IPR015421">
    <property type="entry name" value="PyrdxlP-dep_Trfase_major"/>
</dbReference>
<dbReference type="GO" id="GO:0006520">
    <property type="term" value="P:amino acid metabolic process"/>
    <property type="evidence" value="ECO:0007669"/>
    <property type="project" value="InterPro"/>
</dbReference>
<evidence type="ECO:0000256" key="4">
    <source>
        <dbReference type="ARBA" id="ARBA00022679"/>
    </source>
</evidence>
<dbReference type="GO" id="GO:0008483">
    <property type="term" value="F:transaminase activity"/>
    <property type="evidence" value="ECO:0007669"/>
    <property type="project" value="UniProtKB-KW"/>
</dbReference>
<proteinExistence type="inferred from homology"/>
<keyword evidence="4" id="KW-0808">Transferase</keyword>
<feature type="domain" description="Aminotransferase class I/classII large" evidence="6">
    <location>
        <begin position="30"/>
        <end position="381"/>
    </location>
</feature>
<dbReference type="InterPro" id="IPR004839">
    <property type="entry name" value="Aminotransferase_I/II_large"/>
</dbReference>
<dbReference type="Pfam" id="PF00155">
    <property type="entry name" value="Aminotran_1_2"/>
    <property type="match status" value="1"/>
</dbReference>
<dbReference type="EMBL" id="JAEPWM010000005">
    <property type="protein sequence ID" value="MBK6007303.1"/>
    <property type="molecule type" value="Genomic_DNA"/>
</dbReference>
<dbReference type="InterPro" id="IPR050596">
    <property type="entry name" value="AspAT/PAT-like"/>
</dbReference>
<dbReference type="CDD" id="cd00609">
    <property type="entry name" value="AAT_like"/>
    <property type="match status" value="1"/>
</dbReference>
<evidence type="ECO:0000256" key="5">
    <source>
        <dbReference type="ARBA" id="ARBA00022898"/>
    </source>
</evidence>
<evidence type="ECO:0000313" key="7">
    <source>
        <dbReference type="EMBL" id="MBK6007303.1"/>
    </source>
</evidence>
<dbReference type="GO" id="GO:0030170">
    <property type="term" value="F:pyridoxal phosphate binding"/>
    <property type="evidence" value="ECO:0007669"/>
    <property type="project" value="InterPro"/>
</dbReference>
<reference evidence="7" key="2">
    <citation type="submission" date="2021-01" db="EMBL/GenBank/DDBJ databases">
        <authorList>
            <person name="Kang M."/>
        </authorList>
    </citation>
    <scope>NUCLEOTIDE SEQUENCE</scope>
    <source>
        <strain evidence="7">KACC 17527</strain>
    </source>
</reference>
<comment type="caution">
    <text evidence="7">The sequence shown here is derived from an EMBL/GenBank/DDBJ whole genome shotgun (WGS) entry which is preliminary data.</text>
</comment>
<name>A0A934TTW8_9BURK</name>
<keyword evidence="3 7" id="KW-0032">Aminotransferase</keyword>
<dbReference type="InterPro" id="IPR015424">
    <property type="entry name" value="PyrdxlP-dep_Trfase"/>
</dbReference>
<dbReference type="RefSeq" id="WP_201172407.1">
    <property type="nucleotide sequence ID" value="NZ_JAEPWM010000005.1"/>
</dbReference>
<organism evidence="7 8">
    <name type="scientific">Ramlibacter ginsenosidimutans</name>
    <dbReference type="NCBI Taxonomy" id="502333"/>
    <lineage>
        <taxon>Bacteria</taxon>
        <taxon>Pseudomonadati</taxon>
        <taxon>Pseudomonadota</taxon>
        <taxon>Betaproteobacteria</taxon>
        <taxon>Burkholderiales</taxon>
        <taxon>Comamonadaceae</taxon>
        <taxon>Ramlibacter</taxon>
    </lineage>
</organism>
<evidence type="ECO:0000256" key="3">
    <source>
        <dbReference type="ARBA" id="ARBA00022576"/>
    </source>
</evidence>
<dbReference type="PANTHER" id="PTHR46383:SF5">
    <property type="entry name" value="AMINOTRANSFERASE CLASS I_CLASSII DOMAIN-CONTAINING PROTEIN"/>
    <property type="match status" value="1"/>
</dbReference>
<sequence>MKPPAQRIQRVDAPIIPTIAALTRQTPGTISLGQGVVSFGPPAEAIARLPELMADGQLHKYQPVMGYAPLVEALRAKLAAENGLQTQGVSQVMVTAGSNMAFLNSVLAVADPGDEFILPTPFYFNQEMAIRMCGCEPVRVPTRTDWSLDVDALAAAITPRTRAIVTVSPNNPTGAVYSEADLRAVNALCARAGIYHFSDEAYEYFTFDGARHFSPGSLPGAHAHTLSFYSFSKNFGMASWRVGYVVFPNALAASMEKVQDTNLICAPVPSQLLALEALRLGKPWVQSKVDALARVRASVYKSLEKLGDLARFPRTQGAFYVLMRLPGVDEPLAFNRAMIEKHKVATIPGFAFGLGDTRNDNYQRLSFGALDAATVAEGVERYVAAVQDWYSA</sequence>
<comment type="cofactor">
    <cofactor evidence="1">
        <name>pyridoxal 5'-phosphate</name>
        <dbReference type="ChEBI" id="CHEBI:597326"/>
    </cofactor>
</comment>
<keyword evidence="8" id="KW-1185">Reference proteome</keyword>
<comment type="similarity">
    <text evidence="2">Belongs to the class-I pyridoxal-phosphate-dependent aminotransferase family.</text>
</comment>
<protein>
    <submittedName>
        <fullName evidence="7">Aminotransferase class I/II-fold pyridoxal phosphate-dependent enzyme</fullName>
    </submittedName>
</protein>
<evidence type="ECO:0000256" key="2">
    <source>
        <dbReference type="ARBA" id="ARBA00007441"/>
    </source>
</evidence>